<evidence type="ECO:0000313" key="2">
    <source>
        <dbReference type="Proteomes" id="UP001312908"/>
    </source>
</evidence>
<organism evidence="1 2">
    <name type="scientific">Sorlinia euscelidii</name>
    <dbReference type="NCBI Taxonomy" id="3081148"/>
    <lineage>
        <taxon>Bacteria</taxon>
        <taxon>Pseudomonadati</taxon>
        <taxon>Pseudomonadota</taxon>
        <taxon>Alphaproteobacteria</taxon>
        <taxon>Acetobacterales</taxon>
        <taxon>Acetobacteraceae</taxon>
        <taxon>Sorlinia</taxon>
    </lineage>
</organism>
<proteinExistence type="predicted"/>
<sequence>MGIWGKMFGGIAGFAVGGPIGALMGLGLGHAADNGRLLEGPAGVGVTDGAARARRTRTAPRFSVRQKWPRFWERQTSFLPLASSS</sequence>
<dbReference type="EMBL" id="JAWJZY010000001">
    <property type="protein sequence ID" value="MEE8657554.1"/>
    <property type="molecule type" value="Genomic_DNA"/>
</dbReference>
<name>A0ABU7U119_9PROT</name>
<reference evidence="1 2" key="1">
    <citation type="submission" date="2023-10" db="EMBL/GenBank/DDBJ databases">
        <title>Sorlinia euscelidii gen. nov., sp. nov., an acetic acid bacteria isolated from the gut of Euscelidius variegatus emitter.</title>
        <authorList>
            <person name="Michoud G."/>
            <person name="Marasco R."/>
            <person name="Seferji K."/>
            <person name="Gonella E."/>
            <person name="Garuglieri E."/>
            <person name="Alma A."/>
            <person name="Mapelli F."/>
            <person name="Borin S."/>
            <person name="Daffonchio D."/>
            <person name="Crotti E."/>
        </authorList>
    </citation>
    <scope>NUCLEOTIDE SEQUENCE [LARGE SCALE GENOMIC DNA]</scope>
    <source>
        <strain evidence="1 2">EV16P</strain>
    </source>
</reference>
<protein>
    <recommendedName>
        <fullName evidence="3">Molecular chaperone DjlA</fullName>
    </recommendedName>
</protein>
<comment type="caution">
    <text evidence="1">The sequence shown here is derived from an EMBL/GenBank/DDBJ whole genome shotgun (WGS) entry which is preliminary data.</text>
</comment>
<evidence type="ECO:0008006" key="3">
    <source>
        <dbReference type="Google" id="ProtNLM"/>
    </source>
</evidence>
<evidence type="ECO:0000313" key="1">
    <source>
        <dbReference type="EMBL" id="MEE8657554.1"/>
    </source>
</evidence>
<accession>A0ABU7U119</accession>
<dbReference type="Proteomes" id="UP001312908">
    <property type="component" value="Unassembled WGS sequence"/>
</dbReference>
<gene>
    <name evidence="1" type="ORF">DOFOFD_00775</name>
</gene>
<keyword evidence="2" id="KW-1185">Reference proteome</keyword>